<keyword evidence="3" id="KW-1185">Reference proteome</keyword>
<sequence length="118" mass="13768">MKLNTPIFVMIRAIDIMDFIQNLDIIFLFIAIFGTVIMLSSFAFVASYEMSQWVNLKDWRRMVWFVVPTVTVISRILHGPTYMGVFLKIWSLFVVPICVIIIPLLLWVTYLFKRTATG</sequence>
<keyword evidence="1" id="KW-1133">Transmembrane helix</keyword>
<evidence type="ECO:0000313" key="2">
    <source>
        <dbReference type="EMBL" id="GMK47475.1"/>
    </source>
</evidence>
<feature type="transmembrane region" description="Helical" evidence="1">
    <location>
        <begin position="25"/>
        <end position="47"/>
    </location>
</feature>
<reference evidence="2 3" key="1">
    <citation type="submission" date="2023-05" db="EMBL/GenBank/DDBJ databases">
        <title>Draft genome of Paenibacillus sp. CCS26.</title>
        <authorList>
            <person name="Akita H."/>
            <person name="Shinto Y."/>
            <person name="Kimura Z."/>
        </authorList>
    </citation>
    <scope>NUCLEOTIDE SEQUENCE [LARGE SCALE GENOMIC DNA]</scope>
    <source>
        <strain evidence="2 3">CCS26</strain>
    </source>
</reference>
<keyword evidence="1" id="KW-0472">Membrane</keyword>
<organism evidence="2 3">
    <name type="scientific">Paenibacillus glycanilyticus</name>
    <dbReference type="NCBI Taxonomy" id="126569"/>
    <lineage>
        <taxon>Bacteria</taxon>
        <taxon>Bacillati</taxon>
        <taxon>Bacillota</taxon>
        <taxon>Bacilli</taxon>
        <taxon>Bacillales</taxon>
        <taxon>Paenibacillaceae</taxon>
        <taxon>Paenibacillus</taxon>
    </lineage>
</organism>
<evidence type="ECO:0000256" key="1">
    <source>
        <dbReference type="SAM" id="Phobius"/>
    </source>
</evidence>
<gene>
    <name evidence="2" type="ORF">PghCCS26_46050</name>
</gene>
<dbReference type="EMBL" id="BTCL01000020">
    <property type="protein sequence ID" value="GMK47475.1"/>
    <property type="molecule type" value="Genomic_DNA"/>
</dbReference>
<protein>
    <submittedName>
        <fullName evidence="2">Uncharacterized protein</fullName>
    </submittedName>
</protein>
<proteinExistence type="predicted"/>
<evidence type="ECO:0000313" key="3">
    <source>
        <dbReference type="Proteomes" id="UP001285921"/>
    </source>
</evidence>
<feature type="transmembrane region" description="Helical" evidence="1">
    <location>
        <begin position="59"/>
        <end position="77"/>
    </location>
</feature>
<comment type="caution">
    <text evidence="2">The sequence shown here is derived from an EMBL/GenBank/DDBJ whole genome shotgun (WGS) entry which is preliminary data.</text>
</comment>
<dbReference type="Proteomes" id="UP001285921">
    <property type="component" value="Unassembled WGS sequence"/>
</dbReference>
<keyword evidence="1" id="KW-0812">Transmembrane</keyword>
<accession>A0ABQ6NTV5</accession>
<feature type="transmembrane region" description="Helical" evidence="1">
    <location>
        <begin position="89"/>
        <end position="112"/>
    </location>
</feature>
<name>A0ABQ6NTV5_9BACL</name>